<dbReference type="EnsemblMetazoa" id="HelroT193608">
    <property type="protein sequence ID" value="HelroP193608"/>
    <property type="gene ID" value="HelroG193608"/>
</dbReference>
<dbReference type="NCBIfam" id="NF047352">
    <property type="entry name" value="P_loop_sacsin"/>
    <property type="match status" value="3"/>
</dbReference>
<dbReference type="InterPro" id="IPR007842">
    <property type="entry name" value="HEPN_dom"/>
</dbReference>
<dbReference type="KEGG" id="hro:HELRODRAFT_193608"/>
<dbReference type="SUPFAM" id="SSF55874">
    <property type="entry name" value="ATPase domain of HSP90 chaperone/DNA topoisomerase II/histidine kinase"/>
    <property type="match status" value="3"/>
</dbReference>
<dbReference type="RefSeq" id="XP_009026668.1">
    <property type="nucleotide sequence ID" value="XM_009028420.1"/>
</dbReference>
<feature type="region of interest" description="Disordered" evidence="1">
    <location>
        <begin position="4322"/>
        <end position="4347"/>
    </location>
</feature>
<dbReference type="Gene3D" id="1.20.120.330">
    <property type="entry name" value="Nucleotidyltransferases domain 2"/>
    <property type="match status" value="1"/>
</dbReference>
<dbReference type="CTD" id="20212710"/>
<dbReference type="OrthoDB" id="5963011at2759"/>
<dbReference type="eggNOG" id="ENOG502QQPY">
    <property type="taxonomic scope" value="Eukaryota"/>
</dbReference>
<organism evidence="4 5">
    <name type="scientific">Helobdella robusta</name>
    <name type="common">Californian leech</name>
    <dbReference type="NCBI Taxonomy" id="6412"/>
    <lineage>
        <taxon>Eukaryota</taxon>
        <taxon>Metazoa</taxon>
        <taxon>Spiralia</taxon>
        <taxon>Lophotrochozoa</taxon>
        <taxon>Annelida</taxon>
        <taxon>Clitellata</taxon>
        <taxon>Hirudinea</taxon>
        <taxon>Rhynchobdellida</taxon>
        <taxon>Glossiphoniidae</taxon>
        <taxon>Helobdella</taxon>
    </lineage>
</organism>
<dbReference type="HOGENOM" id="CLU_000100_0_0_1"/>
<dbReference type="Pfam" id="PF25794">
    <property type="entry name" value="SACS"/>
    <property type="match status" value="3"/>
</dbReference>
<feature type="region of interest" description="Disordered" evidence="1">
    <location>
        <begin position="4405"/>
        <end position="4442"/>
    </location>
</feature>
<accession>T1FV64</accession>
<dbReference type="STRING" id="6412.T1FV64"/>
<gene>
    <name evidence="4" type="primary">20212710</name>
    <name evidence="3" type="ORF">HELRODRAFT_193608</name>
</gene>
<dbReference type="SMART" id="SM00748">
    <property type="entry name" value="HEPN"/>
    <property type="match status" value="1"/>
</dbReference>
<feature type="domain" description="HEPN" evidence="2">
    <location>
        <begin position="4607"/>
        <end position="4718"/>
    </location>
</feature>
<dbReference type="InterPro" id="IPR036890">
    <property type="entry name" value="HATPase_C_sf"/>
</dbReference>
<dbReference type="InterPro" id="IPR058210">
    <property type="entry name" value="SACS/Nov_dom"/>
</dbReference>
<reference evidence="5" key="1">
    <citation type="submission" date="2012-12" db="EMBL/GenBank/DDBJ databases">
        <authorList>
            <person name="Hellsten U."/>
            <person name="Grimwood J."/>
            <person name="Chapman J.A."/>
            <person name="Shapiro H."/>
            <person name="Aerts A."/>
            <person name="Otillar R.P."/>
            <person name="Terry A.Y."/>
            <person name="Boore J.L."/>
            <person name="Simakov O."/>
            <person name="Marletaz F."/>
            <person name="Cho S.-J."/>
            <person name="Edsinger-Gonzales E."/>
            <person name="Havlak P."/>
            <person name="Kuo D.-H."/>
            <person name="Larsson T."/>
            <person name="Lv J."/>
            <person name="Arendt D."/>
            <person name="Savage R."/>
            <person name="Osoegawa K."/>
            <person name="de Jong P."/>
            <person name="Lindberg D.R."/>
            <person name="Seaver E.C."/>
            <person name="Weisblat D.A."/>
            <person name="Putnam N.H."/>
            <person name="Grigoriev I.V."/>
            <person name="Rokhsar D.S."/>
        </authorList>
    </citation>
    <scope>NUCLEOTIDE SEQUENCE</scope>
</reference>
<dbReference type="GO" id="GO:0030544">
    <property type="term" value="F:Hsp70 protein binding"/>
    <property type="evidence" value="ECO:0000318"/>
    <property type="project" value="GO_Central"/>
</dbReference>
<feature type="compositionally biased region" description="Low complexity" evidence="1">
    <location>
        <begin position="4322"/>
        <end position="4333"/>
    </location>
</feature>
<dbReference type="GeneID" id="20212710"/>
<dbReference type="Gene3D" id="1.10.287.110">
    <property type="entry name" value="DnaJ domain"/>
    <property type="match status" value="1"/>
</dbReference>
<feature type="compositionally biased region" description="Polar residues" evidence="1">
    <location>
        <begin position="4405"/>
        <end position="4414"/>
    </location>
</feature>
<evidence type="ECO:0000313" key="4">
    <source>
        <dbReference type="EnsemblMetazoa" id="HelroP193608"/>
    </source>
</evidence>
<reference evidence="4" key="3">
    <citation type="submission" date="2015-06" db="UniProtKB">
        <authorList>
            <consortium name="EnsemblMetazoa"/>
        </authorList>
    </citation>
    <scope>IDENTIFICATION</scope>
</reference>
<sequence length="4826" mass="554211">MEGANMEEEVFNEGIILPPLLTQLKKILDQYPDDTQILKELVQNAEDAGAREVKFLYDRHVYATDSRQLAGPGMAKYQGPALYAYNSGLFDEDDWKGLRMLSQSVKQNDPFKVGYFGMGFKSVFHLTDLPSVLSGNKLAFIDPHQTLFDTSSHAWNLQKHPELLETMKHQIEPYLGIFNCNENTFQNGFYNGTLFRFPLRQMPSHLSKVPYSHDKMNALIDSFTSDAHLLPIFLKYLESVEIYDRDRMTKEPKLIFSISIPKFCLEDVRQKRLDFLKKTQLKNITEKAITATYKLAVETKDYINNSEGKVVISQYKYLVTQYHCCGQLSATFNKLHRDTDLNYLPWVGMAMPLLDPDKCDRDFYEMSPEDGRIFCFIPLTLEQGYTSGLPVHVNGFFALEQNRKHIKWLDAFSSRNYGEEFVDKRVLWNQCLLREALPRCYAHLILEAIKLNSSTAITNGTCNGHDVHEINFSITEEMIYRAFPSLDKIDRKWENLVYSVYSDLLKCPIVKTAADGGRWIEPRLAVFNTLDMKTDLTKILIKILLEGSVRVVNAPPHLLKVIKNSRLMNVIETSPSLVANACRSLQRSKNTSDMLSRLTSGQKLELLKYFALANKFDALDGLDLLPLADGSFHTFYYNPKKADRPIYIALDHEVLKIVPGADKELLAMNLDEEIQKALTKAASRGITQLKIIDVNVLGELIPRCFPAKLRSKIGLTSEAIQWMPEEPGFPNESWLELMWNFLVQHSPTDLSMVEKLPILPKKSFYSESGVKTIELIPLFDVKNLTVRIMKSFEGLNLGGSIEKIAEKIGLTIVDELPEYIENHSLVTRNYIFLPSYIGVLKAFCKIAENIGRYNLIDRIRYDTTEEEKRYLRMLFAKFSTYELQSVYHALLSDLPLFETVMVGSQIKFVSVNECRLAAPFEKIEFPLSSPLLDLSDINSQALGNLLGVRQLNYSELLEQVVFRDIENAFYEKEQVKEVMLHILKSFHRLSSNETASLKKVLKSLPFMESNDLYVPVSHYYDPEQELLKKLFRFEKRFPDTEYSVPNVLSVLREIGLRGVNSVEAEDIKEAAEMIDVWSKINSGAEVNSFLGNFQEKTTLEMLKDKSLAIIDFLHKNPSKLNEECGAEEQKLADLLTSIKWIFTLTEKPSFYPKCLPWHGSKTEQSNLFFKFEKPENMISKKYSLLAGSVLSVAESDLSMTLEKALSLDKEPDLNILVEHLKTVISSYTSHDKLSYVEMIKSIYTELSKYDSDLVKKELNKQNVPPQWIWNGDGFSPDTRVVFSAPFMDLRPFIHSLPVELSLHTEFLSKTANLKNNCDLVEVMKLIYLKHNSALESIQETSNTQYSSSEVRKDLHMCVSILNELKSSLQSCEDEEKKIAMLEEFKRNLYLPVHNEGSKVLKMALLSDCTFCDEEWLRQGYSSADFEMDNDSETNEVSLVHPNVPSSTSEALGVPTLMSRMLDAEELDISFGQSDSLTHRLNSLLLEYADGFAVPKELVQNADDAGATEISFLYDERENEDDRSCLLDEGMKECQGPALWVHNNAVFEDSDFENITKLNGATKLGQPEKIGKFGLGFNAVYNITDVPSFVSRHNVVIFDPHTYHLGKSIKDKRKPGIRIDLRRHKRNLKRFGNQFRPYNGIFNCNLNPGSQLESYNGTLFRFPLRTRLQASRSEISSKHYDDKEVKELLKLLITSCDTLLLFSQNICKISIYHLGKKCNVGTDIVEIFSMEKKLIKIIREMPLLNFKNEQNLSKKNYSNLQKNCQSLKVSAEIIRKLKNGSKLEDTNSLDSSLIIALDSHFSNSAHSEIFFDAKFSKPTNLSQKWLVCHYVGIGESLKMAIQDETLSSCVSAAAQIHGDDETGYVPIPVVTTNQKNLCHHGLIFTFMPLPLRSGLPVHINGAFAVTSNRKFLCQQNEDDKFDLRPVWNKLLMEDAVCSVYLRLLNDLVQLFKPENSYEFFLLWPNPTFTTSYTEFLMKAFYKEIVKNEQFSLVSDGEIWSSFKNSLFLDFSFSSLEIGKTAYKVFKELTKQKTQNQTVVAYFPNWIEKALEASEIFSTTFTNSYDIVKFFEKIFFPHILDVNSRDRDDLVLHALSCQDAQLNSLIANNNCIPVSPDGKVMKCINQLVDRHSFFAKMYIESDGRFPVSKSAYDNPDVLNLLVSIGMKHKIEHITWDDLLERAEAISILEADEKTIRNLVQALLASIGMLLELNESSTVFKKSLLMSYQEKFVNIAFLPLLKKPKNYPLHWKGEDFDSVTLFRPDDAYPPEYSDLICCVRPVIDISLFPTGSNGEKVQEFLLLTPFLCEPSVDDVIEQLVVITGHPIEDLSSKPKSYESVHNVCFKIYDFLQKKILQSTSNAKMSIIDKLRGKPFILIQEKFLTPEKISFNFQSLNCSPYLFSLPDQLKRNYYELMKAAGVKDHFQSSDYVKALQKMHENLGAEPLDKSNLKIALQIVNNLNDCMTEERSSLQDVVAVHGTIYIPDSSDRLKSASDLCYNEPECKWLPKNEALFYSHPLIPFTISKQLGVNTNRQEVLKKHSKGIPFGQREKLTNRIRRILSGYPCDKEILKEMLQNADDAGATEICFIKDNRYHGTERIFDKSWQPLQGPALCIYNNKGFSEEDLEAIQKLGEGSKRDDPNKTGQYGVGFNCVYHLTDAPSFLTKDPQVPETLCIFDPHARYVPDSTLQEPGRRFQNVQQLKPIFTDVFDCYLGDKFDLNNGTMFRLPLRNEEMVRTSEISEKVVTMDMIDSLFQKFSMELNDCMLFLNNIKSVTLCEVERVTGKLNTIVKVTSSLNEYDEKQKKNFAEKIKIGSQLIKSGRMSQMKNSTITYMVKLTDNKGLWESWLVTQSLGWQHSVEVSEKILEGFNRKELMLMPRGGVAAIVDGNDIKTSRKRSKKLYCFLPLPVKSEFQVNINGHFAVDYEARRNLWYDDQETSLKTEWNIFLFENVIADAYVSLLENLTTYVSVFYNCKQDFSQEDDFSYVSSVDLQSYVNLFPVFNDDTTAYWRRCATNVFRKIADEKVSVLPIFNRNNHAYINDNNEMVEDETYAIKWTTVLSNDHVKAVFDDLDVTFVDEHDGNKTSLKNQYRINEKSLKKHEILRHVLLNVNYPLLSLPMTLHKCFVESNIDVERINPKSVINYFHICAPHFTKCNLDKLPKPISKTPFVSNNELSIILQYCFIDNNYFFANLEGLPFLLTSDDYLRVFSSKNPVYYSDFSDLFPKLGDQFIDKSLTKMLQTFRNETRSSIFLNLDIASFSKFLYLSASDEKNVYESYVARDLTLDDGLFSKNWLNKVWNYLANEFENIDKKEKITSKLRPIEDWCLLPVCLKTTSDNNKNLPKNLLFSIKNSKVVLDYTKTSIISSAVKVCLRKLHVPEIDNDVFDAKNETVLSFVKNLISSLEDPSSVLIAITHALAFNRAELVLQDCLVLLKYFSDSIEIWREEFNSVNLLRKLPIHITTQGLITSLSDYKVYILQMEVPQFNLDSWKHNDQVIFLQCNPVFNEMYEVLDCKPITPTSLYLNFVLQNFHFIDTDNWLSHIQFLKDKILIDELNPDRNELIESLKSLEFITDGTIDSEFKKAADYYDPRNSVFKIMFHDSTEAFPPTPFNEYKWLDFMKLIGMQCSITPDLFYKFACEIEEEALSHQTEKTFEKSRTLISNLFSSTFIADVTFLETIKSIKFIPVARGKPIYRKIYPSHGIFTTAEGSHKFISFQEGIPEQHEALTWSSAFLLPDWANPYKIIGRDVSGVDSKLSEEASVLKKLVGSTLNVPEYPSIDSVIEHLQNLCNNNVLSMQSSDENREFKAYMRIDIFKKIYSYLQNVLLNDDTNSEEVNNKILQLADLPCIVSDMGQRFVRPRQIVMEIYEGDQIVPYLCKAPTELGEFKKLFLHLGATNTANEIQYATVLESLYYSTKNEKLHPNELRAVLKAVFGFFNTLFRHKNSSDNNLVQIQDLYLPSEDGYLYHSQELIYNDEPAWTERVKNLNCPFLIDLTECKLSVDNHVEMIKILPPHLSPKMLTSIVQENLSDQLCQTRSLHAVADKLRYQLNSKAFALGLARLIKHEHRKTGHRIKQSVFDSIQQQLKDVQVYGVDVVETYLSKEGLKIEESETETQCFVNKKIDSTTGSVVWELYINKLVKLEEELQVCVAEVVDKITGGLLKHSIHYIQPMLSCPPHAISKVLDRLKIRPDRKNNNDLFTSTLPVAGSFIPIEDHHLLKEDFEEFDIGEYVGYEIDDELTGEAIIVYAIIVEKVQPKLFSSSRRSTYRTSSSEVSSTSRKRYDSSRNLLSQKYLVNVGDDREPMEVSAADLYKFHRVDRYVSRSSGNSESNQSQKISRSRSPRFGPDSAAVFEPINDCLRPTPLTSTSNALVLVDSKSSQKERKKLIKTTKKKLFQDFDDVFSSPDINIETTNSADSDKNSSEDTSEGTQNHDIEDGDDTDNDLENQKEEEIRNDVSCLLEEAWHLPEGQRKKVIKRLLLKWHPDKNIGNEKFATTVTQHIQAEIERLELGLSRAKNYNEFATQHRPDPRNPFSGDSSFQQNFYDAYKFFFEQMNRRAKEHKEQRERYRENFTREYSPGNRSFNFGVPPTFASANPQPAQAKRFLRQAHEDLKAADNDFKATENPAYEWVCFKAHQAAEKSLKAAQFFVDASTSFSHDLMALAATLEDLDLKDFAMKLQNIVGNSNKLYNPEPIDFVVIPHDEYNETMAENSVELARLILDRVNEIIEIRDLTKSSYSNTLNYLQKIFPNINQKLNLMPSNLNSRANDYQMDQSLYIATWEALNTSNILLYYSKKGHIRLTRNSYPKKCNKKTMNIRSFKIEKRWLT</sequence>
<dbReference type="InParanoid" id="T1FV64"/>
<dbReference type="EMBL" id="AMQM01006900">
    <property type="status" value="NOT_ANNOTATED_CDS"/>
    <property type="molecule type" value="Genomic_DNA"/>
</dbReference>
<dbReference type="InterPro" id="IPR036869">
    <property type="entry name" value="J_dom_sf"/>
</dbReference>
<evidence type="ECO:0000259" key="2">
    <source>
        <dbReference type="PROSITE" id="PS50910"/>
    </source>
</evidence>
<evidence type="ECO:0000313" key="3">
    <source>
        <dbReference type="EMBL" id="ESN95266.1"/>
    </source>
</evidence>
<dbReference type="InterPro" id="IPR052972">
    <property type="entry name" value="Sacsin_chaperone_reg"/>
</dbReference>
<dbReference type="Pfam" id="PF05168">
    <property type="entry name" value="HEPN"/>
    <property type="match status" value="1"/>
</dbReference>
<dbReference type="PANTHER" id="PTHR15600:SF42">
    <property type="entry name" value="SACSIN"/>
    <property type="match status" value="1"/>
</dbReference>
<keyword evidence="5" id="KW-1185">Reference proteome</keyword>
<evidence type="ECO:0000256" key="1">
    <source>
        <dbReference type="SAM" id="MobiDB-lite"/>
    </source>
</evidence>
<dbReference type="EMBL" id="KB097536">
    <property type="protein sequence ID" value="ESN95266.1"/>
    <property type="molecule type" value="Genomic_DNA"/>
</dbReference>
<evidence type="ECO:0000313" key="5">
    <source>
        <dbReference type="Proteomes" id="UP000015101"/>
    </source>
</evidence>
<dbReference type="PROSITE" id="PS50910">
    <property type="entry name" value="HEPN"/>
    <property type="match status" value="1"/>
</dbReference>
<name>T1FV64_HELRO</name>
<protein>
    <recommendedName>
        <fullName evidence="2">HEPN domain-containing protein</fullName>
    </recommendedName>
</protein>
<dbReference type="OMA" id="EVMNAFW"/>
<dbReference type="SUPFAM" id="SSF81593">
    <property type="entry name" value="Nucleotidyltransferase substrate binding subunit/domain"/>
    <property type="match status" value="1"/>
</dbReference>
<dbReference type="SUPFAM" id="SSF46565">
    <property type="entry name" value="Chaperone J-domain"/>
    <property type="match status" value="1"/>
</dbReference>
<proteinExistence type="predicted"/>
<dbReference type="Proteomes" id="UP000015101">
    <property type="component" value="Unassembled WGS sequence"/>
</dbReference>
<dbReference type="PANTHER" id="PTHR15600">
    <property type="entry name" value="SACSIN"/>
    <property type="match status" value="1"/>
</dbReference>
<reference evidence="3 5" key="2">
    <citation type="journal article" date="2013" name="Nature">
        <title>Insights into bilaterian evolution from three spiralian genomes.</title>
        <authorList>
            <person name="Simakov O."/>
            <person name="Marletaz F."/>
            <person name="Cho S.J."/>
            <person name="Edsinger-Gonzales E."/>
            <person name="Havlak P."/>
            <person name="Hellsten U."/>
            <person name="Kuo D.H."/>
            <person name="Larsson T."/>
            <person name="Lv J."/>
            <person name="Arendt D."/>
            <person name="Savage R."/>
            <person name="Osoegawa K."/>
            <person name="de Jong P."/>
            <person name="Grimwood J."/>
            <person name="Chapman J.A."/>
            <person name="Shapiro H."/>
            <person name="Aerts A."/>
            <person name="Otillar R.P."/>
            <person name="Terry A.Y."/>
            <person name="Boore J.L."/>
            <person name="Grigoriev I.V."/>
            <person name="Lindberg D.R."/>
            <person name="Seaver E.C."/>
            <person name="Weisblat D.A."/>
            <person name="Putnam N.H."/>
            <person name="Rokhsar D.S."/>
        </authorList>
    </citation>
    <scope>NUCLEOTIDE SEQUENCE</scope>
</reference>